<reference evidence="2" key="1">
    <citation type="submission" date="2017-04" db="EMBL/GenBank/DDBJ databases">
        <title>Function of individual gut microbiota members based on whole genome sequencing of pure cultures obtained from chicken caecum.</title>
        <authorList>
            <person name="Medvecky M."/>
            <person name="Cejkova D."/>
            <person name="Polansky O."/>
            <person name="Karasova D."/>
            <person name="Kubasova T."/>
            <person name="Cizek A."/>
            <person name="Rychlik I."/>
        </authorList>
    </citation>
    <scope>NUCLEOTIDE SEQUENCE [LARGE SCALE GENOMIC DNA]</scope>
    <source>
        <strain evidence="2">An180</strain>
    </source>
</reference>
<dbReference type="Gene3D" id="3.40.50.450">
    <property type="match status" value="1"/>
</dbReference>
<dbReference type="PANTHER" id="PTHR38440">
    <property type="entry name" value="UPF0398 PROTEIN YPSA"/>
    <property type="match status" value="1"/>
</dbReference>
<organism evidence="1 2">
    <name type="scientific">Butyricicoccus pullicaecorum</name>
    <dbReference type="NCBI Taxonomy" id="501571"/>
    <lineage>
        <taxon>Bacteria</taxon>
        <taxon>Bacillati</taxon>
        <taxon>Bacillota</taxon>
        <taxon>Clostridia</taxon>
        <taxon>Eubacteriales</taxon>
        <taxon>Butyricicoccaceae</taxon>
        <taxon>Butyricicoccus</taxon>
    </lineage>
</organism>
<accession>A0A1Y4LCK7</accession>
<dbReference type="RefSeq" id="WP_087369860.1">
    <property type="nucleotide sequence ID" value="NZ_NFKK01000001.1"/>
</dbReference>
<sequence>MLVDIPYDPAHTCCFSGSRPEKLGFDWQREPYFFDVLRTDLRTAIRHAVDLEYRRFITGMSRGFDLWAAEEVINLQREFPHLELICALPFHGMSSHWEPYWREMFTRAHEGADYEVYLSDRFLPGCYHARDNYMVQQSSRVICWNNGTSGGTAYTCKYAERRGVTLDNIHRPYYSLSSMP</sequence>
<evidence type="ECO:0000313" key="1">
    <source>
        <dbReference type="EMBL" id="OUP54456.1"/>
    </source>
</evidence>
<dbReference type="PANTHER" id="PTHR38440:SF1">
    <property type="entry name" value="UPF0398 PROTEIN SPR0331"/>
    <property type="match status" value="1"/>
</dbReference>
<dbReference type="Proteomes" id="UP000195897">
    <property type="component" value="Unassembled WGS sequence"/>
</dbReference>
<gene>
    <name evidence="1" type="ORF">B5F17_00730</name>
</gene>
<evidence type="ECO:0000313" key="2">
    <source>
        <dbReference type="Proteomes" id="UP000195897"/>
    </source>
</evidence>
<dbReference type="Pfam" id="PF06908">
    <property type="entry name" value="YpsA"/>
    <property type="match status" value="1"/>
</dbReference>
<dbReference type="EMBL" id="NFKK01000001">
    <property type="protein sequence ID" value="OUP54456.1"/>
    <property type="molecule type" value="Genomic_DNA"/>
</dbReference>
<comment type="caution">
    <text evidence="1">The sequence shown here is derived from an EMBL/GenBank/DDBJ whole genome shotgun (WGS) entry which is preliminary data.</text>
</comment>
<evidence type="ECO:0008006" key="3">
    <source>
        <dbReference type="Google" id="ProtNLM"/>
    </source>
</evidence>
<proteinExistence type="predicted"/>
<dbReference type="SUPFAM" id="SSF102405">
    <property type="entry name" value="MCP/YpsA-like"/>
    <property type="match status" value="1"/>
</dbReference>
<dbReference type="AlphaFoldDB" id="A0A1Y4LCK7"/>
<name>A0A1Y4LCK7_9FIRM</name>
<dbReference type="InterPro" id="IPR010697">
    <property type="entry name" value="YspA"/>
</dbReference>
<protein>
    <recommendedName>
        <fullName evidence="3">DUF1273 domain-containing protein</fullName>
    </recommendedName>
</protein>